<dbReference type="PANTHER" id="PTHR33022">
    <property type="entry name" value="DUF1985 DOMAIN-CONTAINING PROTEIN"/>
    <property type="match status" value="1"/>
</dbReference>
<feature type="region of interest" description="Disordered" evidence="4">
    <location>
        <begin position="157"/>
        <end position="184"/>
    </location>
</feature>
<evidence type="ECO:0000313" key="6">
    <source>
        <dbReference type="EnsemblPlants" id="PGSC0003DMT400053544"/>
    </source>
</evidence>
<reference evidence="7" key="1">
    <citation type="journal article" date="2011" name="Nature">
        <title>Genome sequence and analysis of the tuber crop potato.</title>
        <authorList>
            <consortium name="The Potato Genome Sequencing Consortium"/>
        </authorList>
    </citation>
    <scope>NUCLEOTIDE SEQUENCE [LARGE SCALE GENOMIC DNA]</scope>
    <source>
        <strain evidence="7">cv. DM1-3 516 R44</strain>
    </source>
</reference>
<protein>
    <submittedName>
        <fullName evidence="6">Ulp1 protease family, C-terminal catalytic domain containing protein</fullName>
    </submittedName>
</protein>
<evidence type="ECO:0000259" key="5">
    <source>
        <dbReference type="PROSITE" id="PS50600"/>
    </source>
</evidence>
<proteinExistence type="inferred from homology"/>
<name>M1BV35_SOLTU</name>
<dbReference type="PANTHER" id="PTHR33022:SF13">
    <property type="entry name" value="UBIQUITIN-LIKE PROTEASE FAMILY PROFILE DOMAIN-CONTAINING PROTEIN"/>
    <property type="match status" value="1"/>
</dbReference>
<dbReference type="PROSITE" id="PS50600">
    <property type="entry name" value="ULP_PROTEASE"/>
    <property type="match status" value="1"/>
</dbReference>
<keyword evidence="2" id="KW-0645">Protease</keyword>
<evidence type="ECO:0000256" key="1">
    <source>
        <dbReference type="ARBA" id="ARBA00005234"/>
    </source>
</evidence>
<evidence type="ECO:0000256" key="3">
    <source>
        <dbReference type="ARBA" id="ARBA00022801"/>
    </source>
</evidence>
<dbReference type="Pfam" id="PF02902">
    <property type="entry name" value="Peptidase_C48"/>
    <property type="match status" value="1"/>
</dbReference>
<dbReference type="PaxDb" id="4113-PGSC0003DMT400053544"/>
<accession>M1BV35</accession>
<evidence type="ECO:0000256" key="4">
    <source>
        <dbReference type="SAM" id="MobiDB-lite"/>
    </source>
</evidence>
<feature type="compositionally biased region" description="Basic and acidic residues" evidence="4">
    <location>
        <begin position="174"/>
        <end position="184"/>
    </location>
</feature>
<dbReference type="GO" id="GO:0006508">
    <property type="term" value="P:proteolysis"/>
    <property type="evidence" value="ECO:0007669"/>
    <property type="project" value="UniProtKB-KW"/>
</dbReference>
<dbReference type="AlphaFoldDB" id="M1BV35"/>
<feature type="domain" description="Ubiquitin-like protease family profile" evidence="5">
    <location>
        <begin position="1"/>
        <end position="122"/>
    </location>
</feature>
<dbReference type="EnsemblPlants" id="PGSC0003DMT400053544">
    <property type="protein sequence ID" value="PGSC0003DMT400053544"/>
    <property type="gene ID" value="PGSC0003DMG400020771"/>
</dbReference>
<dbReference type="GO" id="GO:0008234">
    <property type="term" value="F:cysteine-type peptidase activity"/>
    <property type="evidence" value="ECO:0007669"/>
    <property type="project" value="InterPro"/>
</dbReference>
<evidence type="ECO:0000256" key="2">
    <source>
        <dbReference type="ARBA" id="ARBA00022670"/>
    </source>
</evidence>
<dbReference type="Gramene" id="PGSC0003DMT400053544">
    <property type="protein sequence ID" value="PGSC0003DMT400053544"/>
    <property type="gene ID" value="PGSC0003DMG400020771"/>
</dbReference>
<dbReference type="SUPFAM" id="SSF54001">
    <property type="entry name" value="Cysteine proteinases"/>
    <property type="match status" value="1"/>
</dbReference>
<keyword evidence="3" id="KW-0378">Hydrolase</keyword>
<comment type="similarity">
    <text evidence="1">Belongs to the peptidase C48 family.</text>
</comment>
<reference evidence="6" key="2">
    <citation type="submission" date="2015-06" db="UniProtKB">
        <authorList>
            <consortium name="EnsemblPlants"/>
        </authorList>
    </citation>
    <scope>IDENTIFICATION</scope>
    <source>
        <strain evidence="6">DM1-3 516 R44</strain>
    </source>
</reference>
<dbReference type="STRING" id="4113.M1BV35"/>
<keyword evidence="7" id="KW-1185">Reference proteome</keyword>
<dbReference type="InParanoid" id="M1BV35"/>
<dbReference type="HOGENOM" id="CLU_064605_0_0_1"/>
<dbReference type="InterPro" id="IPR003653">
    <property type="entry name" value="Peptidase_C48_C"/>
</dbReference>
<sequence>MACGAIVSGFERALMNINNGYEIPTGLQWHSVNDVYILVNCDGQFHWVLAVVVLKKRLIRVYDSASGLRRKIYLGDEETDEETGSQLESKHPFLVEYVQDIIQQGRGALDCGLFVGAFAEFLSDEIPIQSNGFRSNYLRSRYATLLCKYDSQKAEAGYVSDNDDPSKPRGHFTPPDHDALVNLE</sequence>
<dbReference type="Proteomes" id="UP000011115">
    <property type="component" value="Unassembled WGS sequence"/>
</dbReference>
<evidence type="ECO:0000313" key="7">
    <source>
        <dbReference type="Proteomes" id="UP000011115"/>
    </source>
</evidence>
<dbReference type="Gene3D" id="3.40.395.10">
    <property type="entry name" value="Adenoviral Proteinase, Chain A"/>
    <property type="match status" value="1"/>
</dbReference>
<organism evidence="6 7">
    <name type="scientific">Solanum tuberosum</name>
    <name type="common">Potato</name>
    <dbReference type="NCBI Taxonomy" id="4113"/>
    <lineage>
        <taxon>Eukaryota</taxon>
        <taxon>Viridiplantae</taxon>
        <taxon>Streptophyta</taxon>
        <taxon>Embryophyta</taxon>
        <taxon>Tracheophyta</taxon>
        <taxon>Spermatophyta</taxon>
        <taxon>Magnoliopsida</taxon>
        <taxon>eudicotyledons</taxon>
        <taxon>Gunneridae</taxon>
        <taxon>Pentapetalae</taxon>
        <taxon>asterids</taxon>
        <taxon>lamiids</taxon>
        <taxon>Solanales</taxon>
        <taxon>Solanaceae</taxon>
        <taxon>Solanoideae</taxon>
        <taxon>Solaneae</taxon>
        <taxon>Solanum</taxon>
    </lineage>
</organism>
<dbReference type="InterPro" id="IPR038765">
    <property type="entry name" value="Papain-like_cys_pep_sf"/>
</dbReference>